<evidence type="ECO:0000313" key="8">
    <source>
        <dbReference type="Proteomes" id="UP001500235"/>
    </source>
</evidence>
<evidence type="ECO:0000256" key="1">
    <source>
        <dbReference type="ARBA" id="ARBA00004370"/>
    </source>
</evidence>
<dbReference type="InterPro" id="IPR027385">
    <property type="entry name" value="Beta-barrel_OMP"/>
</dbReference>
<name>A0ABP7SYL6_9SPHN</name>
<comment type="subcellular location">
    <subcellularLocation>
        <location evidence="1">Membrane</location>
    </subcellularLocation>
</comment>
<dbReference type="RefSeq" id="WP_344707019.1">
    <property type="nucleotide sequence ID" value="NZ_BAABBQ010000001.1"/>
</dbReference>
<evidence type="ECO:0000256" key="4">
    <source>
        <dbReference type="ARBA" id="ARBA00038306"/>
    </source>
</evidence>
<dbReference type="PANTHER" id="PTHR34001:SF3">
    <property type="entry name" value="BLL7405 PROTEIN"/>
    <property type="match status" value="1"/>
</dbReference>
<keyword evidence="8" id="KW-1185">Reference proteome</keyword>
<evidence type="ECO:0000256" key="2">
    <source>
        <dbReference type="ARBA" id="ARBA00022729"/>
    </source>
</evidence>
<evidence type="ECO:0000256" key="3">
    <source>
        <dbReference type="ARBA" id="ARBA00023136"/>
    </source>
</evidence>
<evidence type="ECO:0000259" key="6">
    <source>
        <dbReference type="Pfam" id="PF13505"/>
    </source>
</evidence>
<dbReference type="Gene3D" id="2.40.160.20">
    <property type="match status" value="1"/>
</dbReference>
<dbReference type="PANTHER" id="PTHR34001">
    <property type="entry name" value="BLL7405 PROTEIN"/>
    <property type="match status" value="1"/>
</dbReference>
<dbReference type="InterPro" id="IPR051692">
    <property type="entry name" value="OMP-like"/>
</dbReference>
<evidence type="ECO:0000256" key="5">
    <source>
        <dbReference type="SAM" id="SignalP"/>
    </source>
</evidence>
<dbReference type="SUPFAM" id="SSF56925">
    <property type="entry name" value="OMPA-like"/>
    <property type="match status" value="1"/>
</dbReference>
<feature type="chain" id="PRO_5045279440" evidence="5">
    <location>
        <begin position="22"/>
        <end position="271"/>
    </location>
</feature>
<feature type="signal peptide" evidence="5">
    <location>
        <begin position="1"/>
        <end position="21"/>
    </location>
</feature>
<feature type="domain" description="Outer membrane protein beta-barrel" evidence="6">
    <location>
        <begin position="9"/>
        <end position="229"/>
    </location>
</feature>
<comment type="similarity">
    <text evidence="4">Belongs to the Omp25/RopB family.</text>
</comment>
<reference evidence="8" key="1">
    <citation type="journal article" date="2019" name="Int. J. Syst. Evol. Microbiol.">
        <title>The Global Catalogue of Microorganisms (GCM) 10K type strain sequencing project: providing services to taxonomists for standard genome sequencing and annotation.</title>
        <authorList>
            <consortium name="The Broad Institute Genomics Platform"/>
            <consortium name="The Broad Institute Genome Sequencing Center for Infectious Disease"/>
            <person name="Wu L."/>
            <person name="Ma J."/>
        </authorList>
    </citation>
    <scope>NUCLEOTIDE SEQUENCE [LARGE SCALE GENOMIC DNA]</scope>
    <source>
        <strain evidence="8">JCM 17563</strain>
    </source>
</reference>
<dbReference type="EMBL" id="BAABBQ010000001">
    <property type="protein sequence ID" value="GAA4018418.1"/>
    <property type="molecule type" value="Genomic_DNA"/>
</dbReference>
<accession>A0ABP7SYL6</accession>
<dbReference type="Proteomes" id="UP001500235">
    <property type="component" value="Unassembled WGS sequence"/>
</dbReference>
<dbReference type="InterPro" id="IPR011250">
    <property type="entry name" value="OMP/PagP_B-barrel"/>
</dbReference>
<sequence>MHKIITGGLLAAAFAATPAAAQTADWSGFHVGARAGISNARNGNERIEFDNNLDGSFGDTVNTAAGANAFSPGFCNGAALGATPAQGCRKDKEKGDYALMAGYDQQFGNVVVGVVGEIGRSSARDSVTAYSTTPAFYTMTRRIKNSAAIRARVGLALGDTLPYVTAGVASAKIRHDFATSNAVNTFTERGDDDRSTGFRYGAGVEQRFGNIAVGLLYLGTRYSDNDYRVRASGPAPATNPFILSNAGGTDFRRSDDRFMIHSLSLTAGLRF</sequence>
<keyword evidence="2 5" id="KW-0732">Signal</keyword>
<dbReference type="Pfam" id="PF13505">
    <property type="entry name" value="OMP_b-brl"/>
    <property type="match status" value="1"/>
</dbReference>
<organism evidence="7 8">
    <name type="scientific">Sphingomonas swuensis</name>
    <dbReference type="NCBI Taxonomy" id="977800"/>
    <lineage>
        <taxon>Bacteria</taxon>
        <taxon>Pseudomonadati</taxon>
        <taxon>Pseudomonadota</taxon>
        <taxon>Alphaproteobacteria</taxon>
        <taxon>Sphingomonadales</taxon>
        <taxon>Sphingomonadaceae</taxon>
        <taxon>Sphingomonas</taxon>
    </lineage>
</organism>
<proteinExistence type="inferred from homology"/>
<protein>
    <submittedName>
        <fullName evidence="7">Outer membrane beta-barrel protein</fullName>
    </submittedName>
</protein>
<keyword evidence="3" id="KW-0472">Membrane</keyword>
<evidence type="ECO:0000313" key="7">
    <source>
        <dbReference type="EMBL" id="GAA4018418.1"/>
    </source>
</evidence>
<comment type="caution">
    <text evidence="7">The sequence shown here is derived from an EMBL/GenBank/DDBJ whole genome shotgun (WGS) entry which is preliminary data.</text>
</comment>
<gene>
    <name evidence="7" type="ORF">GCM10022280_17400</name>
</gene>